<name>A0ACA9S0P0_9GLOM</name>
<dbReference type="Proteomes" id="UP000789920">
    <property type="component" value="Unassembled WGS sequence"/>
</dbReference>
<accession>A0ACA9S0P0</accession>
<feature type="non-terminal residue" evidence="1">
    <location>
        <position position="41"/>
    </location>
</feature>
<evidence type="ECO:0000313" key="2">
    <source>
        <dbReference type="Proteomes" id="UP000789920"/>
    </source>
</evidence>
<keyword evidence="2" id="KW-1185">Reference proteome</keyword>
<sequence length="41" mass="4688">NTQPSYSNIKSTEVSDNDSYGNEEINKRPDKIENRSEKKAT</sequence>
<comment type="caution">
    <text evidence="1">The sequence shown here is derived from an EMBL/GenBank/DDBJ whole genome shotgun (WGS) entry which is preliminary data.</text>
</comment>
<gene>
    <name evidence="1" type="ORF">RPERSI_LOCUS25053</name>
</gene>
<feature type="non-terminal residue" evidence="1">
    <location>
        <position position="1"/>
    </location>
</feature>
<organism evidence="1 2">
    <name type="scientific">Racocetra persica</name>
    <dbReference type="NCBI Taxonomy" id="160502"/>
    <lineage>
        <taxon>Eukaryota</taxon>
        <taxon>Fungi</taxon>
        <taxon>Fungi incertae sedis</taxon>
        <taxon>Mucoromycota</taxon>
        <taxon>Glomeromycotina</taxon>
        <taxon>Glomeromycetes</taxon>
        <taxon>Diversisporales</taxon>
        <taxon>Gigasporaceae</taxon>
        <taxon>Racocetra</taxon>
    </lineage>
</organism>
<dbReference type="EMBL" id="CAJVQC010081811">
    <property type="protein sequence ID" value="CAG8819073.1"/>
    <property type="molecule type" value="Genomic_DNA"/>
</dbReference>
<protein>
    <submittedName>
        <fullName evidence="1">115_t:CDS:1</fullName>
    </submittedName>
</protein>
<evidence type="ECO:0000313" key="1">
    <source>
        <dbReference type="EMBL" id="CAG8819073.1"/>
    </source>
</evidence>
<proteinExistence type="predicted"/>
<reference evidence="1" key="1">
    <citation type="submission" date="2021-06" db="EMBL/GenBank/DDBJ databases">
        <authorList>
            <person name="Kallberg Y."/>
            <person name="Tangrot J."/>
            <person name="Rosling A."/>
        </authorList>
    </citation>
    <scope>NUCLEOTIDE SEQUENCE</scope>
    <source>
        <strain evidence="1">MA461A</strain>
    </source>
</reference>